<comment type="catalytic activity">
    <reaction evidence="9">
        <text>Cleaves -Ala-|-Ser- and -Ala-|-Ala- bonds in the scaffold protein.</text>
        <dbReference type="EC" id="3.4.21.97"/>
    </reaction>
</comment>
<protein>
    <recommendedName>
        <fullName evidence="9">Capsid scaffolding protein</fullName>
    </recommendedName>
    <alternativeName>
        <fullName evidence="9">Protease precursor</fullName>
        <shortName evidence="9">pPR</shortName>
    </alternativeName>
    <component>
        <recommendedName>
            <fullName evidence="9">Assemblin</fullName>
            <ecNumber evidence="9">3.4.21.97</ecNumber>
        </recommendedName>
        <alternativeName>
            <fullName evidence="9">Protease</fullName>
            <shortName evidence="9">Pr</shortName>
        </alternativeName>
    </component>
    <component>
        <recommendedName>
            <fullName evidence="9">Assembly protein</fullName>
            <shortName evidence="9">AP</shortName>
        </recommendedName>
        <alternativeName>
            <fullName evidence="9">Capsid assembly protein</fullName>
        </alternativeName>
    </component>
</protein>
<comment type="PTM">
    <text evidence="9">Capsid scaffolding protein: Capsid scaffolding protein is cleaved by assemblin after formation of the spherical procapsid. As a result, the capsid obtains its mature, icosahedral shape. Cleavages occur at two or more sites: release (R-site) and maturation (M-site).</text>
</comment>
<evidence type="ECO:0000256" key="3">
    <source>
        <dbReference type="ARBA" id="ARBA00022612"/>
    </source>
</evidence>
<proteinExistence type="inferred from homology"/>
<keyword evidence="1 9" id="KW-0597">Phosphoprotein</keyword>
<dbReference type="GeneID" id="20194345"/>
<evidence type="ECO:0000256" key="7">
    <source>
        <dbReference type="ARBA" id="ARBA00022950"/>
    </source>
</evidence>
<feature type="compositionally biased region" description="Polar residues" evidence="10">
    <location>
        <begin position="626"/>
        <end position="637"/>
    </location>
</feature>
<dbReference type="GO" id="GO:0006508">
    <property type="term" value="P:proteolysis"/>
    <property type="evidence" value="ECO:0007669"/>
    <property type="project" value="UniProtKB-KW"/>
</dbReference>
<reference evidence="11 12" key="1">
    <citation type="submission" date="2014-06" db="EMBL/GenBank/DDBJ databases">
        <title>Comparative genome analysis of equine alphaherpesviruses.</title>
        <authorList>
            <person name="Sijmons S."/>
            <person name="Vissani A."/>
            <person name="Silva Tordoya M."/>
            <person name="Muylkens B."/>
            <person name="Thiry E."/>
            <person name="Maes P."/>
            <person name="Matthijnssens J."/>
            <person name="Barrandeguy M."/>
            <person name="Van Ranst M."/>
        </authorList>
    </citation>
    <scope>NUCLEOTIDE SEQUENCE [LARGE SCALE GENOMIC DNA]</scope>
    <source>
        <strain evidence="11">AR/2007/C3A</strain>
    </source>
</reference>
<dbReference type="Proteomes" id="UP000172799">
    <property type="component" value="Segment"/>
</dbReference>
<feature type="chain" id="PRO_5023275407" description="Assembly protein" evidence="9">
    <location>
        <begin position="243"/>
        <end position="661"/>
    </location>
</feature>
<sequence length="661" mass="69327">MGSRACDGAGGSLPIYVAGYLALYDMGDGGELTLTRAAVEAALPPASQLPINIDHRNGCAIGAVLAIANDTRGPFFLGVVNCPQLGAVLASAANPGFFGDLGEGLTEHERLLYLVSNYLPSASLSSRRLGPDEEPDDTLFAHVALCVIGRRVGTIVTYDATPEAAVAPFRRLAPGVRDELLATARDAQARIGEAARWDVSEETLTRVLLSTAVNNMLLRDRWDLVSRRRREAGIAGHTYLQASASFGIVARVGQDDSRGAESREGADYKSVERSPNAYHSCVTRDAGVFASPLAPTPSAPEDARGARNRNLPRPEHRSAMTSSGSQTLPAPGTPLVSGDYILVPTAQYNQLVVGQHAPGGAGYAPLAPGAHHPYAPLPPHAPAVASGAYAPHPYWGAPPGSQLEAQITALVGALAADRRAARGGGDAPGASQAPCQPTPPSPTQERRYARKRRYDWDAHPRDEFESVYYPGERSPGPAAHGDGSRRSGPHRPSTTIADLMGAVTSLQQEVSQLRAVQTMAPRGAPAGAPAVYPGTALAGHQHYAPPVYPQYPSGQAVVSAALAPPQPVGYHPHPPVGLMQPQIVDAPHSQPCPPPAAAALAQTQQPSAEAARPVQSQQQPPPEATPVQSQPTQTVDASAATTLDAYRDDADIFVSQMMSNR</sequence>
<dbReference type="InterPro" id="IPR001847">
    <property type="entry name" value="Peptidase_S21"/>
</dbReference>
<dbReference type="GO" id="GO:0019076">
    <property type="term" value="P:viral release from host cell"/>
    <property type="evidence" value="ECO:0007669"/>
    <property type="project" value="UniProtKB-UniRule"/>
</dbReference>
<comment type="function">
    <text evidence="9">Assembly protein: Plays a major role in capsid assembly. Acts as a scaffold protein by binding major capsid protein. Multimerizes in the nucleus such as major capsid protein forms the icosahedral T=16 capsid. Cleaved by assemblin after capsid completion. The cleavages products are evicted from the capsid before or during DNA packaging.</text>
</comment>
<dbReference type="PRINTS" id="PR00236">
    <property type="entry name" value="HSVCAPSIDP40"/>
</dbReference>
<evidence type="ECO:0000256" key="4">
    <source>
        <dbReference type="ARBA" id="ARBA00022670"/>
    </source>
</evidence>
<evidence type="ECO:0000256" key="2">
    <source>
        <dbReference type="ARBA" id="ARBA00022562"/>
    </source>
</evidence>
<feature type="compositionally biased region" description="Low complexity" evidence="10">
    <location>
        <begin position="597"/>
        <end position="608"/>
    </location>
</feature>
<dbReference type="GO" id="GO:0042802">
    <property type="term" value="F:identical protein binding"/>
    <property type="evidence" value="ECO:0007669"/>
    <property type="project" value="UniProtKB-UniRule"/>
</dbReference>
<feature type="active site" description="Charge relay system" evidence="9">
    <location>
        <position position="55"/>
    </location>
</feature>
<comment type="function">
    <text evidence="9">Capsid scaffolding protein: Acts as a scaffold protein by binding major capsid protein in the cytoplasm, inducing the nuclear localization of both proteins. Multimerizes in the nucleus such as major capsid protein forms the icosahedral T=16 capsid. Autocatalytic cleavage releases the assembly protein, and subsequently abolishes interaction with major capsid protein. Cleavages products are evicted from the capsid before or during DNA packaging.</text>
</comment>
<feature type="region of interest" description="Interaction with major capsid protein" evidence="9">
    <location>
        <begin position="641"/>
        <end position="661"/>
    </location>
</feature>
<evidence type="ECO:0000256" key="5">
    <source>
        <dbReference type="ARBA" id="ARBA00022801"/>
    </source>
</evidence>
<feature type="region of interest" description="Disordered" evidence="10">
    <location>
        <begin position="585"/>
        <end position="637"/>
    </location>
</feature>
<comment type="subunit">
    <molecule>Capsid scaffolding protein</molecule>
    <text evidence="9">Homomultimer. Interacts with major capsid protein.</text>
</comment>
<dbReference type="Pfam" id="PF00716">
    <property type="entry name" value="Peptidase_S21"/>
    <property type="match status" value="1"/>
</dbReference>
<keyword evidence="5 9" id="KW-0378">Hydrolase</keyword>
<keyword evidence="4 9" id="KW-0645">Protease</keyword>
<dbReference type="RefSeq" id="YP_009054938.1">
    <property type="nucleotide sequence ID" value="NC_024771.1"/>
</dbReference>
<dbReference type="GO" id="GO:0039708">
    <property type="term" value="P:nuclear capsid assembly"/>
    <property type="evidence" value="ECO:0007669"/>
    <property type="project" value="UniProtKB-ARBA"/>
</dbReference>
<evidence type="ECO:0000256" key="6">
    <source>
        <dbReference type="ARBA" id="ARBA00022825"/>
    </source>
</evidence>
<feature type="active site" description="Charge relay system" evidence="9">
    <location>
        <position position="123"/>
    </location>
</feature>
<dbReference type="GO" id="GO:0030430">
    <property type="term" value="C:host cell cytoplasm"/>
    <property type="evidence" value="ECO:0007669"/>
    <property type="project" value="UniProtKB-SubCell"/>
</dbReference>
<evidence type="ECO:0000256" key="10">
    <source>
        <dbReference type="SAM" id="MobiDB-lite"/>
    </source>
</evidence>
<feature type="site" description="Cleavage; by assemblin; Release site" evidence="9">
    <location>
        <begin position="242"/>
        <end position="243"/>
    </location>
</feature>
<dbReference type="GO" id="GO:0042025">
    <property type="term" value="C:host cell nucleus"/>
    <property type="evidence" value="ECO:0007669"/>
    <property type="project" value="UniProtKB-SubCell"/>
</dbReference>
<dbReference type="SUPFAM" id="SSF50789">
    <property type="entry name" value="Herpes virus serine proteinase, assemblin"/>
    <property type="match status" value="1"/>
</dbReference>
<keyword evidence="12" id="KW-1185">Reference proteome</keyword>
<feature type="chain" id="PRO_5023275408" description="Capsid scaffolding protein" evidence="9">
    <location>
        <begin position="1"/>
        <end position="661"/>
    </location>
</feature>
<comment type="subcellular location">
    <molecule>Capsid scaffolding protein</molecule>
    <subcellularLocation>
        <location evidence="9">Host cytoplasm</location>
    </subcellularLocation>
</comment>
<dbReference type="Gene3D" id="3.20.16.10">
    <property type="entry name" value="Herpesvirus/Caudovirus protease domain"/>
    <property type="match status" value="1"/>
</dbReference>
<comment type="function">
    <text evidence="9">Assemblin: Protease that plays an essential role in virion assembly within the nucleus. Catalyzes the cleavage of the assembly protein after formation of the spherical procapsid. By that cleavage, the capsid matures and gains its icosahedral shape. The cleavage sites seem to include -Ala-Ser-, -Ala-Ala-, as well as Ala-Thr bonds. Assemblin and cleavages products are evicted from the capsid before or during DNA packaging.</text>
</comment>
<dbReference type="HAMAP" id="MF_04008">
    <property type="entry name" value="HSV_SCAF"/>
    <property type="match status" value="1"/>
</dbReference>
<name>A0A077BCL4_9ALPH</name>
<dbReference type="EMBL" id="KM051845">
    <property type="protein sequence ID" value="AIL02953.1"/>
    <property type="molecule type" value="Genomic_DNA"/>
</dbReference>
<dbReference type="GO" id="GO:0004252">
    <property type="term" value="F:serine-type endopeptidase activity"/>
    <property type="evidence" value="ECO:0007669"/>
    <property type="project" value="UniProtKB-UniRule"/>
</dbReference>
<keyword evidence="8 9" id="KW-1035">Host cytoplasm</keyword>
<organism evidence="11 12">
    <name type="scientific">Equid alphaherpesvirus 3</name>
    <dbReference type="NCBI Taxonomy" id="80341"/>
    <lineage>
        <taxon>Viruses</taxon>
        <taxon>Duplodnaviria</taxon>
        <taxon>Heunggongvirae</taxon>
        <taxon>Peploviricota</taxon>
        <taxon>Herviviricetes</taxon>
        <taxon>Herpesvirales</taxon>
        <taxon>Orthoherpesviridae</taxon>
        <taxon>Alphaherpesvirinae</taxon>
        <taxon>Varicellovirus</taxon>
        <taxon>Varicellovirus equidalpha3</taxon>
    </lineage>
</organism>
<comment type="subcellular location">
    <molecule>Assemblin</molecule>
    <subcellularLocation>
        <location evidence="9">Host nucleus</location>
    </subcellularLocation>
</comment>
<comment type="subunit">
    <molecule>Assembly protein</molecule>
    <text evidence="9">Homomultimer. Interacts with major capsid protein.</text>
</comment>
<feature type="compositionally biased region" description="Polar residues" evidence="10">
    <location>
        <begin position="319"/>
        <end position="328"/>
    </location>
</feature>
<keyword evidence="3 9" id="KW-1188">Viral release from host cell</keyword>
<comment type="domain">
    <text evidence="9">Region of interaction between pPR and pAP is called Amino conserved domain (ACD). The region of interaction with major capsid protein is called carboxyl conserved domain (CCD).</text>
</comment>
<keyword evidence="6 9" id="KW-0720">Serine protease</keyword>
<evidence type="ECO:0000313" key="12">
    <source>
        <dbReference type="Proteomes" id="UP000172799"/>
    </source>
</evidence>
<evidence type="ECO:0000256" key="1">
    <source>
        <dbReference type="ARBA" id="ARBA00022553"/>
    </source>
</evidence>
<gene>
    <name evidence="11" type="primary">ORF35</name>
</gene>
<evidence type="ECO:0000256" key="9">
    <source>
        <dbReference type="HAMAP-Rule" id="MF_04008"/>
    </source>
</evidence>
<keyword evidence="7 9" id="KW-0118">Viral capsid assembly</keyword>
<feature type="chain" id="PRO_5023275406" description="Assemblin" evidence="9">
    <location>
        <begin position="1"/>
        <end position="242"/>
    </location>
</feature>
<comment type="subunit">
    <molecule>Assemblin</molecule>
    <text evidence="9">Exists in a monomer-dimer equilibrium with the dimer being the active species.</text>
</comment>
<evidence type="ECO:0000256" key="8">
    <source>
        <dbReference type="ARBA" id="ARBA00023200"/>
    </source>
</evidence>
<dbReference type="KEGG" id="vg:20194345"/>
<feature type="active site" description="Charge relay system" evidence="9">
    <location>
        <position position="142"/>
    </location>
</feature>
<feature type="region of interest" description="Disordered" evidence="10">
    <location>
        <begin position="419"/>
        <end position="454"/>
    </location>
</feature>
<feature type="region of interest" description="Disordered" evidence="10">
    <location>
        <begin position="289"/>
        <end position="332"/>
    </location>
</feature>
<comment type="similarity">
    <text evidence="9">Belongs to the herpesviridae capsid scaffolding protein family.</text>
</comment>
<comment type="subcellular location">
    <molecule>Assembly protein</molecule>
    <subcellularLocation>
        <location evidence="9">Host nucleus</location>
    </subcellularLocation>
</comment>
<accession>A0A077BCL4</accession>
<dbReference type="OrthoDB" id="8407at10239"/>
<feature type="region of interest" description="Disordered" evidence="10">
    <location>
        <begin position="466"/>
        <end position="494"/>
    </location>
</feature>
<dbReference type="InterPro" id="IPR035443">
    <property type="entry name" value="Herpes_virus_sf"/>
</dbReference>
<keyword evidence="2 9" id="KW-1048">Host nucleus</keyword>
<comment type="caution">
    <text evidence="9">Lacks conserved residue(s) required for the propagation of feature annotation.</text>
</comment>
<evidence type="ECO:0000313" key="11">
    <source>
        <dbReference type="EMBL" id="AIL02953.1"/>
    </source>
</evidence>
<dbReference type="EC" id="3.4.21.97" evidence="9"/>